<name>A0A0C1L3F8_9BACT</name>
<dbReference type="InterPro" id="IPR029058">
    <property type="entry name" value="AB_hydrolase_fold"/>
</dbReference>
<comment type="caution">
    <text evidence="2">The sequence shown here is derived from an EMBL/GenBank/DDBJ whole genome shotgun (WGS) entry which is preliminary data.</text>
</comment>
<dbReference type="EMBL" id="JSVC01000012">
    <property type="protein sequence ID" value="KIC94497.1"/>
    <property type="molecule type" value="Genomic_DNA"/>
</dbReference>
<dbReference type="InterPro" id="IPR000073">
    <property type="entry name" value="AB_hydrolase_1"/>
</dbReference>
<dbReference type="PRINTS" id="PR00111">
    <property type="entry name" value="ABHYDROLASE"/>
</dbReference>
<protein>
    <submittedName>
        <fullName evidence="2">Alpha/beta hydrolase</fullName>
    </submittedName>
</protein>
<dbReference type="STRING" id="1349421.OI18_11560"/>
<dbReference type="SUPFAM" id="SSF53474">
    <property type="entry name" value="alpha/beta-Hydrolases"/>
    <property type="match status" value="1"/>
</dbReference>
<accession>A0A0C1L3F8</accession>
<dbReference type="Pfam" id="PF00561">
    <property type="entry name" value="Abhydrolase_1"/>
    <property type="match status" value="1"/>
</dbReference>
<dbReference type="GO" id="GO:0046464">
    <property type="term" value="P:acylglycerol catabolic process"/>
    <property type="evidence" value="ECO:0007669"/>
    <property type="project" value="TreeGrafter"/>
</dbReference>
<gene>
    <name evidence="2" type="ORF">OI18_11560</name>
</gene>
<sequence>METVIQEVVEFSAASVPTLFVNVYGDRIAYREFGTGTPILLANRMRGTLDTWDPLFLDQLSTSNRLVLFDYPGIGYSEGKLPTDFKELAQFVRDFTSAIGLSRFAMLGWSWGGFVTQATLLDFPDMVTHAILVGTNPPGKNEVLINQFWVDRALKAINDLEDEEILFFEPASEESRLAARMSRERIYSRPDVVTHIPSTMDIFMEYFKGAEGFKADSASRRKQLTESKTPMLIICGDNDTSVHVKNWYPLIGEIPGAQLIVFPQSGHGPQHQYPELSAEYINSFVRIQK</sequence>
<reference evidence="2 3" key="1">
    <citation type="submission" date="2014-11" db="EMBL/GenBank/DDBJ databases">
        <title>Genome sequence of Flavihumibacter solisilvae 3-3.</title>
        <authorList>
            <person name="Zhou G."/>
            <person name="Li M."/>
            <person name="Wang G."/>
        </authorList>
    </citation>
    <scope>NUCLEOTIDE SEQUENCE [LARGE SCALE GENOMIC DNA]</scope>
    <source>
        <strain evidence="2 3">3-3</strain>
    </source>
</reference>
<evidence type="ECO:0000259" key="1">
    <source>
        <dbReference type="Pfam" id="PF00561"/>
    </source>
</evidence>
<evidence type="ECO:0000313" key="3">
    <source>
        <dbReference type="Proteomes" id="UP000031408"/>
    </source>
</evidence>
<dbReference type="Gene3D" id="3.40.50.1820">
    <property type="entry name" value="alpha/beta hydrolase"/>
    <property type="match status" value="1"/>
</dbReference>
<dbReference type="PANTHER" id="PTHR43798">
    <property type="entry name" value="MONOACYLGLYCEROL LIPASE"/>
    <property type="match status" value="1"/>
</dbReference>
<dbReference type="OrthoDB" id="9773293at2"/>
<evidence type="ECO:0000313" key="2">
    <source>
        <dbReference type="EMBL" id="KIC94497.1"/>
    </source>
</evidence>
<dbReference type="RefSeq" id="WP_039140003.1">
    <property type="nucleotide sequence ID" value="NZ_JSVC01000012.1"/>
</dbReference>
<keyword evidence="2" id="KW-0378">Hydrolase</keyword>
<feature type="domain" description="AB hydrolase-1" evidence="1">
    <location>
        <begin position="47"/>
        <end position="271"/>
    </location>
</feature>
<organism evidence="2 3">
    <name type="scientific">Flavihumibacter solisilvae</name>
    <dbReference type="NCBI Taxonomy" id="1349421"/>
    <lineage>
        <taxon>Bacteria</taxon>
        <taxon>Pseudomonadati</taxon>
        <taxon>Bacteroidota</taxon>
        <taxon>Chitinophagia</taxon>
        <taxon>Chitinophagales</taxon>
        <taxon>Chitinophagaceae</taxon>
        <taxon>Flavihumibacter</taxon>
    </lineage>
</organism>
<dbReference type="Proteomes" id="UP000031408">
    <property type="component" value="Unassembled WGS sequence"/>
</dbReference>
<dbReference type="GO" id="GO:0047372">
    <property type="term" value="F:monoacylglycerol lipase activity"/>
    <property type="evidence" value="ECO:0007669"/>
    <property type="project" value="TreeGrafter"/>
</dbReference>
<proteinExistence type="predicted"/>
<dbReference type="AlphaFoldDB" id="A0A0C1L3F8"/>
<dbReference type="PANTHER" id="PTHR43798:SF5">
    <property type="entry name" value="MONOACYLGLYCEROL LIPASE ABHD6"/>
    <property type="match status" value="1"/>
</dbReference>
<keyword evidence="3" id="KW-1185">Reference proteome</keyword>
<dbReference type="InterPro" id="IPR050266">
    <property type="entry name" value="AB_hydrolase_sf"/>
</dbReference>
<dbReference type="GO" id="GO:0016020">
    <property type="term" value="C:membrane"/>
    <property type="evidence" value="ECO:0007669"/>
    <property type="project" value="TreeGrafter"/>
</dbReference>